<feature type="domain" description="MYND-type" evidence="4">
    <location>
        <begin position="119"/>
        <end position="163"/>
    </location>
</feature>
<evidence type="ECO:0000256" key="2">
    <source>
        <dbReference type="ARBA" id="ARBA00022771"/>
    </source>
</evidence>
<dbReference type="Proteomes" id="UP001175227">
    <property type="component" value="Unassembled WGS sequence"/>
</dbReference>
<dbReference type="InterPro" id="IPR002893">
    <property type="entry name" value="Znf_MYND"/>
</dbReference>
<name>A0AA39P775_9AGAR</name>
<organism evidence="5 6">
    <name type="scientific">Armillaria novae-zelandiae</name>
    <dbReference type="NCBI Taxonomy" id="153914"/>
    <lineage>
        <taxon>Eukaryota</taxon>
        <taxon>Fungi</taxon>
        <taxon>Dikarya</taxon>
        <taxon>Basidiomycota</taxon>
        <taxon>Agaricomycotina</taxon>
        <taxon>Agaricomycetes</taxon>
        <taxon>Agaricomycetidae</taxon>
        <taxon>Agaricales</taxon>
        <taxon>Marasmiineae</taxon>
        <taxon>Physalacriaceae</taxon>
        <taxon>Armillaria</taxon>
    </lineage>
</organism>
<evidence type="ECO:0000256" key="1">
    <source>
        <dbReference type="ARBA" id="ARBA00022723"/>
    </source>
</evidence>
<dbReference type="AlphaFoldDB" id="A0AA39P775"/>
<protein>
    <recommendedName>
        <fullName evidence="4">MYND-type domain-containing protein</fullName>
    </recommendedName>
</protein>
<dbReference type="EMBL" id="JAUEPR010000014">
    <property type="protein sequence ID" value="KAK0478178.1"/>
    <property type="molecule type" value="Genomic_DNA"/>
</dbReference>
<reference evidence="5" key="1">
    <citation type="submission" date="2023-06" db="EMBL/GenBank/DDBJ databases">
        <authorList>
            <consortium name="Lawrence Berkeley National Laboratory"/>
            <person name="Ahrendt S."/>
            <person name="Sahu N."/>
            <person name="Indic B."/>
            <person name="Wong-Bajracharya J."/>
            <person name="Merenyi Z."/>
            <person name="Ke H.-M."/>
            <person name="Monk M."/>
            <person name="Kocsube S."/>
            <person name="Drula E."/>
            <person name="Lipzen A."/>
            <person name="Balint B."/>
            <person name="Henrissat B."/>
            <person name="Andreopoulos B."/>
            <person name="Martin F.M."/>
            <person name="Harder C.B."/>
            <person name="Rigling D."/>
            <person name="Ford K.L."/>
            <person name="Foster G.D."/>
            <person name="Pangilinan J."/>
            <person name="Papanicolaou A."/>
            <person name="Barry K."/>
            <person name="LaButti K."/>
            <person name="Viragh M."/>
            <person name="Koriabine M."/>
            <person name="Yan M."/>
            <person name="Riley R."/>
            <person name="Champramary S."/>
            <person name="Plett K.L."/>
            <person name="Tsai I.J."/>
            <person name="Slot J."/>
            <person name="Sipos G."/>
            <person name="Plett J."/>
            <person name="Nagy L.G."/>
            <person name="Grigoriev I.V."/>
        </authorList>
    </citation>
    <scope>NUCLEOTIDE SEQUENCE</scope>
    <source>
        <strain evidence="5">ICMP 16352</strain>
    </source>
</reference>
<dbReference type="Gene3D" id="6.10.140.2220">
    <property type="match status" value="1"/>
</dbReference>
<dbReference type="GO" id="GO:0008270">
    <property type="term" value="F:zinc ion binding"/>
    <property type="evidence" value="ECO:0007669"/>
    <property type="project" value="UniProtKB-KW"/>
</dbReference>
<keyword evidence="2" id="KW-0863">Zinc-finger</keyword>
<dbReference type="Pfam" id="PF01753">
    <property type="entry name" value="zf-MYND"/>
    <property type="match status" value="1"/>
</dbReference>
<gene>
    <name evidence="5" type="ORF">IW261DRAFT_208584</name>
</gene>
<accession>A0AA39P775</accession>
<evidence type="ECO:0000259" key="4">
    <source>
        <dbReference type="Pfam" id="PF01753"/>
    </source>
</evidence>
<evidence type="ECO:0000256" key="3">
    <source>
        <dbReference type="ARBA" id="ARBA00022833"/>
    </source>
</evidence>
<keyword evidence="6" id="KW-1185">Reference proteome</keyword>
<evidence type="ECO:0000313" key="5">
    <source>
        <dbReference type="EMBL" id="KAK0478178.1"/>
    </source>
</evidence>
<proteinExistence type="predicted"/>
<dbReference type="SUPFAM" id="SSF144232">
    <property type="entry name" value="HIT/MYND zinc finger-like"/>
    <property type="match status" value="1"/>
</dbReference>
<keyword evidence="3" id="KW-0862">Zinc</keyword>
<comment type="caution">
    <text evidence="5">The sequence shown here is derived from an EMBL/GenBank/DDBJ whole genome shotgun (WGS) entry which is preliminary data.</text>
</comment>
<evidence type="ECO:0000313" key="6">
    <source>
        <dbReference type="Proteomes" id="UP001175227"/>
    </source>
</evidence>
<keyword evidence="1" id="KW-0479">Metal-binding</keyword>
<sequence length="253" mass="29018">MISPSFLKHLAISQIPHEIYSAKRARSLGPSTKNYGLQRRRCSGQNLFCTYLSFLGKACPKTTVVKNLTHAPSARPQMHPLDKELTTKIYGRKAAQEKWKDEKAAYKDRVSRRTNPYTNCLKKEEGEKFPHCSQCWTTLKRDVPYCSRECQTVDYRNRHKAICGKEMSLEDAISTALKARGLPKPTASQIGPAINGFKRSPALLHHILWLNQNPEIDLCLRIKEGTSREDCFMQIDIPFPPYRIYFVSFVIKL</sequence>